<dbReference type="InterPro" id="IPR052462">
    <property type="entry name" value="SLIRP/GR-RBP-like"/>
</dbReference>
<sequence>MQCIYVLFMDVNYDLWQKKNLLLVAIFVEPAEAPIALSHGVGWLSSKLFVRGLSWSTNESTLMDAFSHYGEIIYAKVLVDHDTGRFRAAPAAATDAVPAFRRCGSDLGPGLYIDTARDALPPGPFPRRRHRLDRYPPRIGGGVARGLLVRRRVREMRDLQLQLLQVALRCVRELCQINLAAHATQGRCPQHYQAFGAATPTSNGSTTPSVDHQHHLPGPPSRHTPARTRSHNAARRSHPQPKLHRANRSQTTAIAPTSRI</sequence>
<dbReference type="Proteomes" id="UP001231189">
    <property type="component" value="Unassembled WGS sequence"/>
</dbReference>
<evidence type="ECO:0000256" key="1">
    <source>
        <dbReference type="ARBA" id="ARBA00022884"/>
    </source>
</evidence>
<dbReference type="InterPro" id="IPR035979">
    <property type="entry name" value="RBD_domain_sf"/>
</dbReference>
<dbReference type="PANTHER" id="PTHR48027">
    <property type="entry name" value="HETEROGENEOUS NUCLEAR RIBONUCLEOPROTEIN 87F-RELATED"/>
    <property type="match status" value="1"/>
</dbReference>
<evidence type="ECO:0000256" key="2">
    <source>
        <dbReference type="PROSITE-ProRule" id="PRU00176"/>
    </source>
</evidence>
<dbReference type="Pfam" id="PF00076">
    <property type="entry name" value="RRM_1"/>
    <property type="match status" value="1"/>
</dbReference>
<dbReference type="SUPFAM" id="SSF54928">
    <property type="entry name" value="RNA-binding domain, RBD"/>
    <property type="match status" value="1"/>
</dbReference>
<comment type="caution">
    <text evidence="5">The sequence shown here is derived from an EMBL/GenBank/DDBJ whole genome shotgun (WGS) entry which is preliminary data.</text>
</comment>
<dbReference type="Gene3D" id="3.30.70.330">
    <property type="match status" value="1"/>
</dbReference>
<accession>A0AAD8T6W0</accession>
<evidence type="ECO:0000256" key="3">
    <source>
        <dbReference type="SAM" id="MobiDB-lite"/>
    </source>
</evidence>
<dbReference type="InterPro" id="IPR012677">
    <property type="entry name" value="Nucleotide-bd_a/b_plait_sf"/>
</dbReference>
<keyword evidence="1 2" id="KW-0694">RNA-binding</keyword>
<dbReference type="GO" id="GO:0003723">
    <property type="term" value="F:RNA binding"/>
    <property type="evidence" value="ECO:0007669"/>
    <property type="project" value="UniProtKB-UniRule"/>
</dbReference>
<dbReference type="InterPro" id="IPR000504">
    <property type="entry name" value="RRM_dom"/>
</dbReference>
<name>A0AAD8T6W0_LOLMU</name>
<evidence type="ECO:0000313" key="6">
    <source>
        <dbReference type="Proteomes" id="UP001231189"/>
    </source>
</evidence>
<reference evidence="5" key="1">
    <citation type="submission" date="2023-07" db="EMBL/GenBank/DDBJ databases">
        <title>A chromosome-level genome assembly of Lolium multiflorum.</title>
        <authorList>
            <person name="Chen Y."/>
            <person name="Copetti D."/>
            <person name="Kolliker R."/>
            <person name="Studer B."/>
        </authorList>
    </citation>
    <scope>NUCLEOTIDE SEQUENCE</scope>
    <source>
        <strain evidence="5">02402/16</strain>
        <tissue evidence="5">Leaf</tissue>
    </source>
</reference>
<protein>
    <recommendedName>
        <fullName evidence="4">RRM domain-containing protein</fullName>
    </recommendedName>
</protein>
<feature type="compositionally biased region" description="Basic residues" evidence="3">
    <location>
        <begin position="224"/>
        <end position="247"/>
    </location>
</feature>
<organism evidence="5 6">
    <name type="scientific">Lolium multiflorum</name>
    <name type="common">Italian ryegrass</name>
    <name type="synonym">Lolium perenne subsp. multiflorum</name>
    <dbReference type="NCBI Taxonomy" id="4521"/>
    <lineage>
        <taxon>Eukaryota</taxon>
        <taxon>Viridiplantae</taxon>
        <taxon>Streptophyta</taxon>
        <taxon>Embryophyta</taxon>
        <taxon>Tracheophyta</taxon>
        <taxon>Spermatophyta</taxon>
        <taxon>Magnoliopsida</taxon>
        <taxon>Liliopsida</taxon>
        <taxon>Poales</taxon>
        <taxon>Poaceae</taxon>
        <taxon>BOP clade</taxon>
        <taxon>Pooideae</taxon>
        <taxon>Poodae</taxon>
        <taxon>Poeae</taxon>
        <taxon>Poeae Chloroplast Group 2 (Poeae type)</taxon>
        <taxon>Loliodinae</taxon>
        <taxon>Loliinae</taxon>
        <taxon>Lolium</taxon>
    </lineage>
</organism>
<gene>
    <name evidence="5" type="ORF">QYE76_058302</name>
</gene>
<evidence type="ECO:0000259" key="4">
    <source>
        <dbReference type="PROSITE" id="PS50102"/>
    </source>
</evidence>
<feature type="compositionally biased region" description="Polar residues" evidence="3">
    <location>
        <begin position="248"/>
        <end position="260"/>
    </location>
</feature>
<feature type="compositionally biased region" description="Polar residues" evidence="3">
    <location>
        <begin position="199"/>
        <end position="210"/>
    </location>
</feature>
<dbReference type="PROSITE" id="PS50102">
    <property type="entry name" value="RRM"/>
    <property type="match status" value="1"/>
</dbReference>
<feature type="domain" description="RRM" evidence="4">
    <location>
        <begin position="46"/>
        <end position="118"/>
    </location>
</feature>
<dbReference type="SMART" id="SM00360">
    <property type="entry name" value="RRM"/>
    <property type="match status" value="1"/>
</dbReference>
<proteinExistence type="predicted"/>
<dbReference type="EMBL" id="JAUUTY010000003">
    <property type="protein sequence ID" value="KAK1670143.1"/>
    <property type="molecule type" value="Genomic_DNA"/>
</dbReference>
<feature type="region of interest" description="Disordered" evidence="3">
    <location>
        <begin position="199"/>
        <end position="260"/>
    </location>
</feature>
<dbReference type="AlphaFoldDB" id="A0AAD8T6W0"/>
<evidence type="ECO:0000313" key="5">
    <source>
        <dbReference type="EMBL" id="KAK1670143.1"/>
    </source>
</evidence>
<keyword evidence="6" id="KW-1185">Reference proteome</keyword>